<keyword evidence="4 5" id="KW-0408">Iron</keyword>
<feature type="binding site" evidence="5">
    <location>
        <position position="249"/>
    </location>
    <ligand>
        <name>Fe cation</name>
        <dbReference type="ChEBI" id="CHEBI:24875"/>
        <note>catalytic</note>
    </ligand>
</feature>
<comment type="similarity">
    <text evidence="1">Belongs to the carotenoid oxygenase family.</text>
</comment>
<feature type="binding site" evidence="5">
    <location>
        <position position="517"/>
    </location>
    <ligand>
        <name>Fe cation</name>
        <dbReference type="ChEBI" id="CHEBI:24875"/>
        <note>catalytic</note>
    </ligand>
</feature>
<dbReference type="EMBL" id="LFZN01000045">
    <property type="protein sequence ID" value="KXT02146.1"/>
    <property type="molecule type" value="Genomic_DNA"/>
</dbReference>
<evidence type="ECO:0000256" key="4">
    <source>
        <dbReference type="ARBA" id="ARBA00023004"/>
    </source>
</evidence>
<evidence type="ECO:0000256" key="1">
    <source>
        <dbReference type="ARBA" id="ARBA00006787"/>
    </source>
</evidence>
<reference evidence="6 7" key="1">
    <citation type="submission" date="2015-07" db="EMBL/GenBank/DDBJ databases">
        <title>Comparative genomics of the Sigatoka disease complex on banana suggests a link between parallel evolutionary changes in Pseudocercospora fijiensis and Pseudocercospora eumusae and increased virulence on the banana host.</title>
        <authorList>
            <person name="Chang T.-C."/>
            <person name="Salvucci A."/>
            <person name="Crous P.W."/>
            <person name="Stergiopoulos I."/>
        </authorList>
    </citation>
    <scope>NUCLEOTIDE SEQUENCE [LARGE SCALE GENOMIC DNA]</scope>
    <source>
        <strain evidence="6 7">CBS 114824</strain>
    </source>
</reference>
<dbReference type="STRING" id="321146.A0A139HIA8"/>
<keyword evidence="2 5" id="KW-0479">Metal-binding</keyword>
<keyword evidence="7" id="KW-1185">Reference proteome</keyword>
<dbReference type="GO" id="GO:0010436">
    <property type="term" value="F:carotenoid dioxygenase activity"/>
    <property type="evidence" value="ECO:0007669"/>
    <property type="project" value="TreeGrafter"/>
</dbReference>
<feature type="binding site" evidence="5">
    <location>
        <position position="319"/>
    </location>
    <ligand>
        <name>Fe cation</name>
        <dbReference type="ChEBI" id="CHEBI:24875"/>
        <note>catalytic</note>
    </ligand>
</feature>
<comment type="caution">
    <text evidence="6">The sequence shown here is derived from an EMBL/GenBank/DDBJ whole genome shotgun (WGS) entry which is preliminary data.</text>
</comment>
<dbReference type="OrthoDB" id="407010at2759"/>
<evidence type="ECO:0000256" key="5">
    <source>
        <dbReference type="PIRSR" id="PIRSR604294-1"/>
    </source>
</evidence>
<comment type="cofactor">
    <cofactor evidence="5">
        <name>Fe(2+)</name>
        <dbReference type="ChEBI" id="CHEBI:29033"/>
    </cofactor>
    <text evidence="5">Binds 1 Fe(2+) ion per subunit.</text>
</comment>
<dbReference type="Proteomes" id="UP000070133">
    <property type="component" value="Unassembled WGS sequence"/>
</dbReference>
<evidence type="ECO:0000313" key="7">
    <source>
        <dbReference type="Proteomes" id="UP000070133"/>
    </source>
</evidence>
<protein>
    <recommendedName>
        <fullName evidence="8">Dioxygenase</fullName>
    </recommendedName>
</protein>
<gene>
    <name evidence="6" type="ORF">AC578_5955</name>
</gene>
<evidence type="ECO:0000256" key="2">
    <source>
        <dbReference type="ARBA" id="ARBA00022723"/>
    </source>
</evidence>
<evidence type="ECO:0000256" key="3">
    <source>
        <dbReference type="ARBA" id="ARBA00023002"/>
    </source>
</evidence>
<dbReference type="GO" id="GO:0016121">
    <property type="term" value="P:carotene catabolic process"/>
    <property type="evidence" value="ECO:0007669"/>
    <property type="project" value="TreeGrafter"/>
</dbReference>
<accession>A0A139HIA8</accession>
<dbReference type="AlphaFoldDB" id="A0A139HIA8"/>
<keyword evidence="3" id="KW-0560">Oxidoreductase</keyword>
<name>A0A139HIA8_9PEZI</name>
<dbReference type="PANTHER" id="PTHR10543:SF24">
    <property type="entry name" value="CAROTENOID ISOMEROOXYGENASE"/>
    <property type="match status" value="1"/>
</dbReference>
<dbReference type="PANTHER" id="PTHR10543">
    <property type="entry name" value="BETA-CAROTENE DIOXYGENASE"/>
    <property type="match status" value="1"/>
</dbReference>
<feature type="binding site" evidence="5">
    <location>
        <position position="197"/>
    </location>
    <ligand>
        <name>Fe cation</name>
        <dbReference type="ChEBI" id="CHEBI:24875"/>
        <note>catalytic</note>
    </ligand>
</feature>
<organism evidence="6 7">
    <name type="scientific">Pseudocercospora eumusae</name>
    <dbReference type="NCBI Taxonomy" id="321146"/>
    <lineage>
        <taxon>Eukaryota</taxon>
        <taxon>Fungi</taxon>
        <taxon>Dikarya</taxon>
        <taxon>Ascomycota</taxon>
        <taxon>Pezizomycotina</taxon>
        <taxon>Dothideomycetes</taxon>
        <taxon>Dothideomycetidae</taxon>
        <taxon>Mycosphaerellales</taxon>
        <taxon>Mycosphaerellaceae</taxon>
        <taxon>Pseudocercospora</taxon>
    </lineage>
</organism>
<dbReference type="GO" id="GO:0046872">
    <property type="term" value="F:metal ion binding"/>
    <property type="evidence" value="ECO:0007669"/>
    <property type="project" value="UniProtKB-KW"/>
</dbReference>
<proteinExistence type="inferred from homology"/>
<dbReference type="Pfam" id="PF03055">
    <property type="entry name" value="RPE65"/>
    <property type="match status" value="1"/>
</dbReference>
<sequence length="523" mass="58265">MTESQDHLHGWPNDSGFQVETEQREPIELPVTGHIPAALAGTLYRTGPSSYKHGNFSFSHWFDGFTQVYRFQLIPQADGSCKVVYNSRRQCDRFLERLRKSGRTDKITFAQRRDPCEGFFGKLKAIFFSANASEPTAADANAGVTIHLPVHGNNGLLETRTDNFQLKRIDRETLEPVGVTDQTRLNPELKGPLSCAHAQFDPVTGDCFNFNLQFGRFATYRVFRTSAKTGETDVLAAFSAPDIRAAYIHAFFLTESYVVLCVWNSHFGGGGLKVLWERNFLDAIVPFDESVPVQWLVVDRKGGRGLVKRFTSPAMFAFHTVNAFEETRDGKVDILCDVAEYPSLEMLHGIYYENLVSNAPAAGKAGIKKSHMARYRLRDINSPGTWDMAKDKPCEAEREMYLPYNGDLPTINPAYKCKSHRFVYGVRDNGKSSFYDSIQKLDIASEQSTSWCHDKHTPGEPIFVADPARGDREDGGWVLSCVLDGEKGSSYLLCLDAETLTEVGRADVGAAVGLGFHGTHIPG</sequence>
<evidence type="ECO:0000313" key="6">
    <source>
        <dbReference type="EMBL" id="KXT02146.1"/>
    </source>
</evidence>
<evidence type="ECO:0008006" key="8">
    <source>
        <dbReference type="Google" id="ProtNLM"/>
    </source>
</evidence>
<dbReference type="InterPro" id="IPR004294">
    <property type="entry name" value="Carotenoid_Oase"/>
</dbReference>